<name>A0A433DL96_9FUNG</name>
<reference evidence="1 2" key="1">
    <citation type="journal article" date="2018" name="New Phytol.">
        <title>Phylogenomics of Endogonaceae and evolution of mycorrhizas within Mucoromycota.</title>
        <authorList>
            <person name="Chang Y."/>
            <person name="Desiro A."/>
            <person name="Na H."/>
            <person name="Sandor L."/>
            <person name="Lipzen A."/>
            <person name="Clum A."/>
            <person name="Barry K."/>
            <person name="Grigoriev I.V."/>
            <person name="Martin F.M."/>
            <person name="Stajich J.E."/>
            <person name="Smith M.E."/>
            <person name="Bonito G."/>
            <person name="Spatafora J.W."/>
        </authorList>
    </citation>
    <scope>NUCLEOTIDE SEQUENCE [LARGE SCALE GENOMIC DNA]</scope>
    <source>
        <strain evidence="1 2">GMNB39</strain>
    </source>
</reference>
<dbReference type="AlphaFoldDB" id="A0A433DL96"/>
<comment type="caution">
    <text evidence="1">The sequence shown here is derived from an EMBL/GenBank/DDBJ whole genome shotgun (WGS) entry which is preliminary data.</text>
</comment>
<evidence type="ECO:0000313" key="1">
    <source>
        <dbReference type="EMBL" id="RUP51571.1"/>
    </source>
</evidence>
<gene>
    <name evidence="1" type="ORF">BC936DRAFT_147297</name>
</gene>
<keyword evidence="2" id="KW-1185">Reference proteome</keyword>
<dbReference type="Proteomes" id="UP000268093">
    <property type="component" value="Unassembled WGS sequence"/>
</dbReference>
<protein>
    <submittedName>
        <fullName evidence="1">Uncharacterized protein</fullName>
    </submittedName>
</protein>
<organism evidence="1 2">
    <name type="scientific">Jimgerdemannia flammicorona</name>
    <dbReference type="NCBI Taxonomy" id="994334"/>
    <lineage>
        <taxon>Eukaryota</taxon>
        <taxon>Fungi</taxon>
        <taxon>Fungi incertae sedis</taxon>
        <taxon>Mucoromycota</taxon>
        <taxon>Mucoromycotina</taxon>
        <taxon>Endogonomycetes</taxon>
        <taxon>Endogonales</taxon>
        <taxon>Endogonaceae</taxon>
        <taxon>Jimgerdemannia</taxon>
    </lineage>
</organism>
<proteinExistence type="predicted"/>
<accession>A0A433DL96</accession>
<dbReference type="EMBL" id="RBNI01000627">
    <property type="protein sequence ID" value="RUP51571.1"/>
    <property type="molecule type" value="Genomic_DNA"/>
</dbReference>
<evidence type="ECO:0000313" key="2">
    <source>
        <dbReference type="Proteomes" id="UP000268093"/>
    </source>
</evidence>
<sequence length="157" mass="17542">MALGYDLTIKIPSQPIPSLCVHSLGLPLFEFLPPTESDVFLHQLEKQEDKWRARDDGDEAVLEIPGGGTVRAPFAPTSTCHRRTCVRVDCASCLFSDWSFAENAPDSIQLTQLRQRAVAGSVAVERRRDRQMETVKELGRAVWDTIPGRVVLHYPAI</sequence>